<evidence type="ECO:0000256" key="3">
    <source>
        <dbReference type="ARBA" id="ARBA00023125"/>
    </source>
</evidence>
<accession>A0ABR1XBZ4</accession>
<comment type="subcellular location">
    <subcellularLocation>
        <location evidence="1">Nucleus</location>
    </subcellularLocation>
</comment>
<organism evidence="8 9">
    <name type="scientific">Apiospora hydei</name>
    <dbReference type="NCBI Taxonomy" id="1337664"/>
    <lineage>
        <taxon>Eukaryota</taxon>
        <taxon>Fungi</taxon>
        <taxon>Dikarya</taxon>
        <taxon>Ascomycota</taxon>
        <taxon>Pezizomycotina</taxon>
        <taxon>Sordariomycetes</taxon>
        <taxon>Xylariomycetidae</taxon>
        <taxon>Amphisphaeriales</taxon>
        <taxon>Apiosporaceae</taxon>
        <taxon>Apiospora</taxon>
    </lineage>
</organism>
<dbReference type="Pfam" id="PF07716">
    <property type="entry name" value="bZIP_2"/>
    <property type="match status" value="1"/>
</dbReference>
<comment type="caution">
    <text evidence="8">The sequence shown here is derived from an EMBL/GenBank/DDBJ whole genome shotgun (WGS) entry which is preliminary data.</text>
</comment>
<evidence type="ECO:0000256" key="2">
    <source>
        <dbReference type="ARBA" id="ARBA00023015"/>
    </source>
</evidence>
<name>A0ABR1XBZ4_9PEZI</name>
<dbReference type="PANTHER" id="PTHR13044:SF14">
    <property type="entry name" value="CRYPTOCEPHAL, ISOFORM A"/>
    <property type="match status" value="1"/>
</dbReference>
<feature type="region of interest" description="Disordered" evidence="6">
    <location>
        <begin position="135"/>
        <end position="219"/>
    </location>
</feature>
<evidence type="ECO:0000313" key="9">
    <source>
        <dbReference type="Proteomes" id="UP001433268"/>
    </source>
</evidence>
<evidence type="ECO:0000256" key="5">
    <source>
        <dbReference type="ARBA" id="ARBA00023242"/>
    </source>
</evidence>
<dbReference type="PANTHER" id="PTHR13044">
    <property type="entry name" value="ACTIVATING TRANSCRIPTION FACTOR ATF 4/5"/>
    <property type="match status" value="1"/>
</dbReference>
<dbReference type="InterPro" id="IPR046347">
    <property type="entry name" value="bZIP_sf"/>
</dbReference>
<dbReference type="PROSITE" id="PS50217">
    <property type="entry name" value="BZIP"/>
    <property type="match status" value="1"/>
</dbReference>
<dbReference type="SMART" id="SM00338">
    <property type="entry name" value="BRLZ"/>
    <property type="match status" value="1"/>
</dbReference>
<dbReference type="PROSITE" id="PS00036">
    <property type="entry name" value="BZIP_BASIC"/>
    <property type="match status" value="1"/>
</dbReference>
<dbReference type="Proteomes" id="UP001433268">
    <property type="component" value="Unassembled WGS sequence"/>
</dbReference>
<evidence type="ECO:0000259" key="7">
    <source>
        <dbReference type="PROSITE" id="PS50217"/>
    </source>
</evidence>
<dbReference type="CDD" id="cd14705">
    <property type="entry name" value="bZIP_Zip1"/>
    <property type="match status" value="1"/>
</dbReference>
<dbReference type="GeneID" id="92038253"/>
<dbReference type="Gene3D" id="1.20.5.170">
    <property type="match status" value="1"/>
</dbReference>
<evidence type="ECO:0000256" key="1">
    <source>
        <dbReference type="ARBA" id="ARBA00004123"/>
    </source>
</evidence>
<dbReference type="EMBL" id="JAQQWN010000002">
    <property type="protein sequence ID" value="KAK8094193.1"/>
    <property type="molecule type" value="Genomic_DNA"/>
</dbReference>
<reference evidence="8 9" key="1">
    <citation type="submission" date="2023-01" db="EMBL/GenBank/DDBJ databases">
        <title>Analysis of 21 Apiospora genomes using comparative genomics revels a genus with tremendous synthesis potential of carbohydrate active enzymes and secondary metabolites.</title>
        <authorList>
            <person name="Sorensen T."/>
        </authorList>
    </citation>
    <scope>NUCLEOTIDE SEQUENCE [LARGE SCALE GENOMIC DNA]</scope>
    <source>
        <strain evidence="8 9">CBS 114990</strain>
    </source>
</reference>
<feature type="compositionally biased region" description="Polar residues" evidence="6">
    <location>
        <begin position="135"/>
        <end position="150"/>
    </location>
</feature>
<gene>
    <name evidence="8" type="ORF">PG997_000878</name>
</gene>
<sequence length="288" mass="31483">MKPGHVGALLTPYSGCTLERGRRNLNFSQYLNNLNEVSTQEASPEETFVDDDLSMFAGEFIDWSHTQPELHAPVEAAEVSAPNTDAAAAANPAPAANLALDFTSPVADEFDFNFAHYPNAPVSSFTEGLNLQPLQPSSQSVYPPAATQQCPYGIPSEAASKPAPSHPGRSRARQMSLEEQSRVAAEEDKRRRNTAASARFRVKKKAREQALEKREKELGDEVSELKKRITHLETENKWLKNLVMGKLDSKDGTDNTKLRAALKEVGKDSGSEGNVEKESKATEVEASS</sequence>
<protein>
    <submittedName>
        <fullName evidence="8">Regulatory protein cys-3</fullName>
    </submittedName>
</protein>
<dbReference type="InterPro" id="IPR004827">
    <property type="entry name" value="bZIP"/>
</dbReference>
<feature type="compositionally biased region" description="Basic and acidic residues" evidence="6">
    <location>
        <begin position="179"/>
        <end position="190"/>
    </location>
</feature>
<keyword evidence="3" id="KW-0238">DNA-binding</keyword>
<dbReference type="RefSeq" id="XP_066674966.1">
    <property type="nucleotide sequence ID" value="XM_066805193.1"/>
</dbReference>
<evidence type="ECO:0000256" key="6">
    <source>
        <dbReference type="SAM" id="MobiDB-lite"/>
    </source>
</evidence>
<keyword evidence="9" id="KW-1185">Reference proteome</keyword>
<keyword evidence="2" id="KW-0805">Transcription regulation</keyword>
<feature type="region of interest" description="Disordered" evidence="6">
    <location>
        <begin position="263"/>
        <end position="288"/>
    </location>
</feature>
<keyword evidence="4" id="KW-0804">Transcription</keyword>
<keyword evidence="5" id="KW-0539">Nucleus</keyword>
<dbReference type="SUPFAM" id="SSF57959">
    <property type="entry name" value="Leucine zipper domain"/>
    <property type="match status" value="1"/>
</dbReference>
<feature type="compositionally biased region" description="Basic and acidic residues" evidence="6">
    <location>
        <begin position="207"/>
        <end position="219"/>
    </location>
</feature>
<proteinExistence type="predicted"/>
<evidence type="ECO:0000313" key="8">
    <source>
        <dbReference type="EMBL" id="KAK8094193.1"/>
    </source>
</evidence>
<evidence type="ECO:0000256" key="4">
    <source>
        <dbReference type="ARBA" id="ARBA00023163"/>
    </source>
</evidence>
<feature type="domain" description="BZIP" evidence="7">
    <location>
        <begin position="187"/>
        <end position="243"/>
    </location>
</feature>